<dbReference type="EMBL" id="JAVDPF010000004">
    <property type="protein sequence ID" value="KAL1884582.1"/>
    <property type="molecule type" value="Genomic_DNA"/>
</dbReference>
<evidence type="ECO:0000313" key="4">
    <source>
        <dbReference type="EMBL" id="KAL1884582.1"/>
    </source>
</evidence>
<dbReference type="Proteomes" id="UP001583193">
    <property type="component" value="Unassembled WGS sequence"/>
</dbReference>
<gene>
    <name evidence="4" type="ORF">Plec18167_002172</name>
</gene>
<evidence type="ECO:0000313" key="5">
    <source>
        <dbReference type="Proteomes" id="UP001583193"/>
    </source>
</evidence>
<organism evidence="4 5">
    <name type="scientific">Paecilomyces lecythidis</name>
    <dbReference type="NCBI Taxonomy" id="3004212"/>
    <lineage>
        <taxon>Eukaryota</taxon>
        <taxon>Fungi</taxon>
        <taxon>Dikarya</taxon>
        <taxon>Ascomycota</taxon>
        <taxon>Pezizomycotina</taxon>
        <taxon>Eurotiomycetes</taxon>
        <taxon>Eurotiomycetidae</taxon>
        <taxon>Eurotiales</taxon>
        <taxon>Thermoascaceae</taxon>
        <taxon>Paecilomyces</taxon>
    </lineage>
</organism>
<dbReference type="InterPro" id="IPR026992">
    <property type="entry name" value="DIOX_N"/>
</dbReference>
<name>A0ABR3Y8G2_9EURO</name>
<feature type="domain" description="Non-haem dioxygenase N-terminal" evidence="3">
    <location>
        <begin position="16"/>
        <end position="140"/>
    </location>
</feature>
<dbReference type="InterPro" id="IPR044861">
    <property type="entry name" value="IPNS-like_FE2OG_OXY"/>
</dbReference>
<sequence length="264" mass="29294">MASTVHISPQEKKFYIPRISIEPFLKDPDSAASKAIVEDVRAACQSTGFFEITGHGIPKSLQKDVLGAASQFFKLPFDEKKKLDASKQIGYRGYDMLASQAYGKDLLPDLKEGFYIGIDIPETDPRAGRFFTGPNVWPDESLLPASQFKYPCTRYFSAMLELSFKIMGLLARTLPYGPHIFDDFIANDPAAPLRLLHYPPPPSMTSADPEEQKKQYGASAHTDFGAITILLQDENPGLEVFDQNTNSWVPIDPNPDAYVVNVGL</sequence>
<dbReference type="Gene3D" id="2.60.120.330">
    <property type="entry name" value="B-lactam Antibiotic, Isopenicillin N Synthase, Chain"/>
    <property type="match status" value="1"/>
</dbReference>
<dbReference type="SUPFAM" id="SSF51197">
    <property type="entry name" value="Clavaminate synthase-like"/>
    <property type="match status" value="1"/>
</dbReference>
<comment type="similarity">
    <text evidence="1">Belongs to the iron/ascorbate-dependent oxidoreductase family.</text>
</comment>
<evidence type="ECO:0000256" key="1">
    <source>
        <dbReference type="ARBA" id="ARBA00008056"/>
    </source>
</evidence>
<dbReference type="Pfam" id="PF03171">
    <property type="entry name" value="2OG-FeII_Oxy"/>
    <property type="match status" value="1"/>
</dbReference>
<feature type="domain" description="Isopenicillin N synthase-like Fe(2+) 2OG dioxygenase" evidence="2">
    <location>
        <begin position="194"/>
        <end position="263"/>
    </location>
</feature>
<dbReference type="InterPro" id="IPR050231">
    <property type="entry name" value="Iron_ascorbate_oxido_reductase"/>
</dbReference>
<keyword evidence="5" id="KW-1185">Reference proteome</keyword>
<proteinExistence type="inferred from homology"/>
<evidence type="ECO:0000259" key="3">
    <source>
        <dbReference type="Pfam" id="PF14226"/>
    </source>
</evidence>
<accession>A0ABR3Y8G2</accession>
<dbReference type="PRINTS" id="PR00682">
    <property type="entry name" value="IPNSYNTHASE"/>
</dbReference>
<dbReference type="PANTHER" id="PTHR47990">
    <property type="entry name" value="2-OXOGLUTARATE (2OG) AND FE(II)-DEPENDENT OXYGENASE SUPERFAMILY PROTEIN-RELATED"/>
    <property type="match status" value="1"/>
</dbReference>
<reference evidence="4 5" key="1">
    <citation type="journal article" date="2024" name="IMA Fungus">
        <title>IMA Genome - F19 : A genome assembly and annotation guide to empower mycologists, including annotated draft genome sequences of Ceratocystis pirilliformis, Diaporthe australafricana, Fusarium ophioides, Paecilomyces lecythidis, and Sporothrix stenoceras.</title>
        <authorList>
            <person name="Aylward J."/>
            <person name="Wilson A.M."/>
            <person name="Visagie C.M."/>
            <person name="Spraker J."/>
            <person name="Barnes I."/>
            <person name="Buitendag C."/>
            <person name="Ceriani C."/>
            <person name="Del Mar Angel L."/>
            <person name="du Plessis D."/>
            <person name="Fuchs T."/>
            <person name="Gasser K."/>
            <person name="Kramer D."/>
            <person name="Li W."/>
            <person name="Munsamy K."/>
            <person name="Piso A."/>
            <person name="Price J.L."/>
            <person name="Sonnekus B."/>
            <person name="Thomas C."/>
            <person name="van der Nest A."/>
            <person name="van Dijk A."/>
            <person name="van Heerden A."/>
            <person name="van Vuuren N."/>
            <person name="Yilmaz N."/>
            <person name="Duong T.A."/>
            <person name="van der Merwe N.A."/>
            <person name="Wingfield M.J."/>
            <person name="Wingfield B.D."/>
        </authorList>
    </citation>
    <scope>NUCLEOTIDE SEQUENCE [LARGE SCALE GENOMIC DNA]</scope>
    <source>
        <strain evidence="4 5">CMW 18167</strain>
    </source>
</reference>
<comment type="caution">
    <text evidence="4">The sequence shown here is derived from an EMBL/GenBank/DDBJ whole genome shotgun (WGS) entry which is preliminary data.</text>
</comment>
<protein>
    <recommendedName>
        <fullName evidence="6">Fe2OG dioxygenase domain-containing protein</fullName>
    </recommendedName>
</protein>
<evidence type="ECO:0000259" key="2">
    <source>
        <dbReference type="Pfam" id="PF03171"/>
    </source>
</evidence>
<dbReference type="Pfam" id="PF14226">
    <property type="entry name" value="DIOX_N"/>
    <property type="match status" value="1"/>
</dbReference>
<evidence type="ECO:0008006" key="6">
    <source>
        <dbReference type="Google" id="ProtNLM"/>
    </source>
</evidence>
<dbReference type="InterPro" id="IPR027443">
    <property type="entry name" value="IPNS-like_sf"/>
</dbReference>